<keyword evidence="2" id="KW-1185">Reference proteome</keyword>
<name>A0A1M5Z5I3_9FIRM</name>
<dbReference type="OrthoDB" id="1706352at2"/>
<evidence type="ECO:0000313" key="2">
    <source>
        <dbReference type="Proteomes" id="UP000184389"/>
    </source>
</evidence>
<dbReference type="AlphaFoldDB" id="A0A1M5Z5I3"/>
<reference evidence="1 2" key="1">
    <citation type="submission" date="2016-11" db="EMBL/GenBank/DDBJ databases">
        <authorList>
            <person name="Jaros S."/>
            <person name="Januszkiewicz K."/>
            <person name="Wedrychowicz H."/>
        </authorList>
    </citation>
    <scope>NUCLEOTIDE SEQUENCE [LARGE SCALE GENOMIC DNA]</scope>
    <source>
        <strain evidence="1 2">DSM 13106</strain>
    </source>
</reference>
<gene>
    <name evidence="1" type="ORF">SAMN02745180_02759</name>
</gene>
<dbReference type="Proteomes" id="UP000184389">
    <property type="component" value="Unassembled WGS sequence"/>
</dbReference>
<organism evidence="1 2">
    <name type="scientific">Sporanaerobacter acetigenes DSM 13106</name>
    <dbReference type="NCBI Taxonomy" id="1123281"/>
    <lineage>
        <taxon>Bacteria</taxon>
        <taxon>Bacillati</taxon>
        <taxon>Bacillota</taxon>
        <taxon>Tissierellia</taxon>
        <taxon>Tissierellales</taxon>
        <taxon>Sporanaerobacteraceae</taxon>
        <taxon>Sporanaerobacter</taxon>
    </lineage>
</organism>
<protein>
    <submittedName>
        <fullName evidence="1">Uncharacterized protein</fullName>
    </submittedName>
</protein>
<dbReference type="EMBL" id="FQXR01000021">
    <property type="protein sequence ID" value="SHI19470.1"/>
    <property type="molecule type" value="Genomic_DNA"/>
</dbReference>
<evidence type="ECO:0000313" key="1">
    <source>
        <dbReference type="EMBL" id="SHI19470.1"/>
    </source>
</evidence>
<dbReference type="RefSeq" id="WP_072745361.1">
    <property type="nucleotide sequence ID" value="NZ_FQXR01000021.1"/>
</dbReference>
<proteinExistence type="predicted"/>
<accession>A0A1M5Z5I3</accession>
<dbReference type="STRING" id="1123281.SAMN02745180_02759"/>
<sequence>MTFYNEKVSILTDSYQNVYSFQWRNKTISTYFFNILSGEMEKKTIVEDSLEEYDIAIGKNDYIYLVYQNLDRHLVLVTMFGDYIDMVILTEEPVSNVYDLSILLDREEIHIFYNVLLNEAEKLYRLYHHHYDDEIWVTNVVEDTKIQQVLNPFCLSLQDYSLFVFYYDYAEEGEEIFLKKYDIVEKKWLEKQRITRGFNSKLYIDILLEENILNIVYSQNFDGNLSIVYEKYNIVGADTVLLKREILSNEENCSYPTIIKYVDKLWVAWIEYDAVLSRYSVDEGEIWSSIYLWERSKNIDVVRYKYVDNSIKESNKKLNYSFGSIYPDISFIGFGLLEDVQEVPIKKKYRKIPRF</sequence>